<dbReference type="PANTHER" id="PTHR44662:SF1">
    <property type="entry name" value="WD REPEAT-CONTAINING PROTEIN 81"/>
    <property type="match status" value="1"/>
</dbReference>
<feature type="repeat" description="WD" evidence="1">
    <location>
        <begin position="183"/>
        <end position="218"/>
    </location>
</feature>
<name>A0ABQ9F1F0_TEGGR</name>
<dbReference type="Proteomes" id="UP001217089">
    <property type="component" value="Unassembled WGS sequence"/>
</dbReference>
<comment type="caution">
    <text evidence="3">The sequence shown here is derived from an EMBL/GenBank/DDBJ whole genome shotgun (WGS) entry which is preliminary data.</text>
</comment>
<dbReference type="Pfam" id="PF00400">
    <property type="entry name" value="WD40"/>
    <property type="match status" value="1"/>
</dbReference>
<keyword evidence="1" id="KW-0853">WD repeat</keyword>
<dbReference type="EMBL" id="JARBDR010000657">
    <property type="protein sequence ID" value="KAJ8309435.1"/>
    <property type="molecule type" value="Genomic_DNA"/>
</dbReference>
<evidence type="ECO:0000313" key="4">
    <source>
        <dbReference type="Proteomes" id="UP001217089"/>
    </source>
</evidence>
<dbReference type="PROSITE" id="PS50294">
    <property type="entry name" value="WD_REPEATS_REGION"/>
    <property type="match status" value="1"/>
</dbReference>
<keyword evidence="4" id="KW-1185">Reference proteome</keyword>
<dbReference type="InterPro" id="IPR036322">
    <property type="entry name" value="WD40_repeat_dom_sf"/>
</dbReference>
<evidence type="ECO:0000256" key="1">
    <source>
        <dbReference type="PROSITE-ProRule" id="PRU00221"/>
    </source>
</evidence>
<dbReference type="SUPFAM" id="SSF50978">
    <property type="entry name" value="WD40 repeat-like"/>
    <property type="match status" value="1"/>
</dbReference>
<dbReference type="InterPro" id="IPR001680">
    <property type="entry name" value="WD40_rpt"/>
</dbReference>
<feature type="compositionally biased region" description="Polar residues" evidence="2">
    <location>
        <begin position="73"/>
        <end position="86"/>
    </location>
</feature>
<dbReference type="InterPro" id="IPR015943">
    <property type="entry name" value="WD40/YVTN_repeat-like_dom_sf"/>
</dbReference>
<dbReference type="Gene3D" id="2.130.10.10">
    <property type="entry name" value="YVTN repeat-like/Quinoprotein amine dehydrogenase"/>
    <property type="match status" value="1"/>
</dbReference>
<dbReference type="SMART" id="SM00320">
    <property type="entry name" value="WD40"/>
    <property type="match status" value="3"/>
</dbReference>
<reference evidence="3 4" key="1">
    <citation type="submission" date="2022-12" db="EMBL/GenBank/DDBJ databases">
        <title>Chromosome-level genome of Tegillarca granosa.</title>
        <authorList>
            <person name="Kim J."/>
        </authorList>
    </citation>
    <scope>NUCLEOTIDE SEQUENCE [LARGE SCALE GENOMIC DNA]</scope>
    <source>
        <strain evidence="3">Teg-2019</strain>
        <tissue evidence="3">Adductor muscle</tissue>
    </source>
</reference>
<accession>A0ABQ9F1F0</accession>
<sequence>MFMPEESPENTSEDKENILKELLEVFNPELAMASYVPFNRIFGSFHMEEHLPNDDLIRKLCAQYDYVVDRASESGSDPTSPEQEVQSPFADSLDGQVVVTGNKIELPEHSFGTFGSPDVIKYGPISRNSRILKVEPDETRSSKIEEFKKRHLRGNWLAYWEHELGLSERDTLFNFKQIKLQTFEGHTNSIRSITVLDNENSFISASKDKTVKLWSIKSFGDGSGNPVTTISTLPTSSHLVVTANSEANLRFLDLRAAKYIHEFKTSVGSSGLVRCIAVSPDNNSIMVGFSSGIISLLDCRLTEPVHCVCFYKNQMLSATIGNKIGVHSSVDSQAHFSSTKLRSDTFKGALTSMAVLPMNRTLLLGADNGSIRLMC</sequence>
<organism evidence="3 4">
    <name type="scientific">Tegillarca granosa</name>
    <name type="common">Malaysian cockle</name>
    <name type="synonym">Anadara granosa</name>
    <dbReference type="NCBI Taxonomy" id="220873"/>
    <lineage>
        <taxon>Eukaryota</taxon>
        <taxon>Metazoa</taxon>
        <taxon>Spiralia</taxon>
        <taxon>Lophotrochozoa</taxon>
        <taxon>Mollusca</taxon>
        <taxon>Bivalvia</taxon>
        <taxon>Autobranchia</taxon>
        <taxon>Pteriomorphia</taxon>
        <taxon>Arcoida</taxon>
        <taxon>Arcoidea</taxon>
        <taxon>Arcidae</taxon>
        <taxon>Tegillarca</taxon>
    </lineage>
</organism>
<evidence type="ECO:0000256" key="2">
    <source>
        <dbReference type="SAM" id="MobiDB-lite"/>
    </source>
</evidence>
<feature type="region of interest" description="Disordered" evidence="2">
    <location>
        <begin position="71"/>
        <end position="92"/>
    </location>
</feature>
<proteinExistence type="predicted"/>
<evidence type="ECO:0000313" key="3">
    <source>
        <dbReference type="EMBL" id="KAJ8309435.1"/>
    </source>
</evidence>
<dbReference type="PROSITE" id="PS50082">
    <property type="entry name" value="WD_REPEATS_2"/>
    <property type="match status" value="1"/>
</dbReference>
<protein>
    <submittedName>
        <fullName evidence="3">Uncharacterized protein</fullName>
    </submittedName>
</protein>
<dbReference type="InterPro" id="IPR052651">
    <property type="entry name" value="WDR81"/>
</dbReference>
<dbReference type="PANTHER" id="PTHR44662">
    <property type="entry name" value="WD REPEAT-CONTAINING PROTEIN 81"/>
    <property type="match status" value="1"/>
</dbReference>
<gene>
    <name evidence="3" type="ORF">KUTeg_014309</name>
</gene>